<evidence type="ECO:0000313" key="2">
    <source>
        <dbReference type="EMBL" id="SEN60730.1"/>
    </source>
</evidence>
<proteinExistence type="predicted"/>
<dbReference type="EMBL" id="FOCM01000005">
    <property type="protein sequence ID" value="SEN60730.1"/>
    <property type="molecule type" value="Genomic_DNA"/>
</dbReference>
<evidence type="ECO:0000256" key="1">
    <source>
        <dbReference type="SAM" id="MobiDB-lite"/>
    </source>
</evidence>
<dbReference type="AlphaFoldDB" id="A0A1H8HWG7"/>
<name>A0A1H8HWG7_9RHOB</name>
<feature type="region of interest" description="Disordered" evidence="1">
    <location>
        <begin position="166"/>
        <end position="217"/>
    </location>
</feature>
<dbReference type="OrthoDB" id="7857897at2"/>
<accession>A0A1H8HWG7</accession>
<protein>
    <submittedName>
        <fullName evidence="2">Uncharacterized protein</fullName>
    </submittedName>
</protein>
<evidence type="ECO:0000313" key="3">
    <source>
        <dbReference type="Proteomes" id="UP000199372"/>
    </source>
</evidence>
<reference evidence="3" key="1">
    <citation type="submission" date="2016-10" db="EMBL/GenBank/DDBJ databases">
        <authorList>
            <person name="Varghese N."/>
            <person name="Submissions S."/>
        </authorList>
    </citation>
    <scope>NUCLEOTIDE SEQUENCE [LARGE SCALE GENOMIC DNA]</scope>
    <source>
        <strain evidence="3">DSM 26893</strain>
    </source>
</reference>
<feature type="region of interest" description="Disordered" evidence="1">
    <location>
        <begin position="19"/>
        <end position="55"/>
    </location>
</feature>
<dbReference type="RefSeq" id="WP_091845657.1">
    <property type="nucleotide sequence ID" value="NZ_FOCM01000005.1"/>
</dbReference>
<keyword evidence="3" id="KW-1185">Reference proteome</keyword>
<sequence length="217" mass="23958">MPGRDTQYQALAREAAERLDHDQDLVKQLSLLPDEQDSGAADQGDRPTRGKGKQLSQLREFLAAKGYRLPEQQLAEIAGLTTGKDAIATAMEQAERILSWARHGAEPDELKDGTIKRDRVSLAKRLEVFQQCYTAQLRAADALMPYGAPKVTPDVHVTQPVAIFTAPQPTGDRADRARDVTPASRRMMPADVAHEMQRNQQVSESDVEVTDGEGRTE</sequence>
<dbReference type="Proteomes" id="UP000199372">
    <property type="component" value="Unassembled WGS sequence"/>
</dbReference>
<organism evidence="2 3">
    <name type="scientific">Palleronia pelagia</name>
    <dbReference type="NCBI Taxonomy" id="387096"/>
    <lineage>
        <taxon>Bacteria</taxon>
        <taxon>Pseudomonadati</taxon>
        <taxon>Pseudomonadota</taxon>
        <taxon>Alphaproteobacteria</taxon>
        <taxon>Rhodobacterales</taxon>
        <taxon>Roseobacteraceae</taxon>
        <taxon>Palleronia</taxon>
    </lineage>
</organism>
<gene>
    <name evidence="2" type="ORF">SAMN04488011_10532</name>
</gene>